<sequence>MARTDACLIVAGIAGGLALTLMLGVRLISPARYAQALGGGLVGLAVAKAALVLSGADHG</sequence>
<evidence type="ECO:0000313" key="2">
    <source>
        <dbReference type="EMBL" id="MFC5342382.1"/>
    </source>
</evidence>
<feature type="transmembrane region" description="Helical" evidence="1">
    <location>
        <begin position="7"/>
        <end position="28"/>
    </location>
</feature>
<dbReference type="RefSeq" id="WP_291535357.1">
    <property type="nucleotide sequence ID" value="NZ_CP169082.1"/>
</dbReference>
<name>A0ABW0FM19_9CAUL</name>
<evidence type="ECO:0000256" key="1">
    <source>
        <dbReference type="SAM" id="Phobius"/>
    </source>
</evidence>
<feature type="transmembrane region" description="Helical" evidence="1">
    <location>
        <begin position="34"/>
        <end position="53"/>
    </location>
</feature>
<evidence type="ECO:0000313" key="3">
    <source>
        <dbReference type="Proteomes" id="UP001596152"/>
    </source>
</evidence>
<comment type="caution">
    <text evidence="2">The sequence shown here is derived from an EMBL/GenBank/DDBJ whole genome shotgun (WGS) entry which is preliminary data.</text>
</comment>
<keyword evidence="1" id="KW-1133">Transmembrane helix</keyword>
<proteinExistence type="predicted"/>
<keyword evidence="3" id="KW-1185">Reference proteome</keyword>
<reference evidence="3" key="1">
    <citation type="journal article" date="2019" name="Int. J. Syst. Evol. Microbiol.">
        <title>The Global Catalogue of Microorganisms (GCM) 10K type strain sequencing project: providing services to taxonomists for standard genome sequencing and annotation.</title>
        <authorList>
            <consortium name="The Broad Institute Genomics Platform"/>
            <consortium name="The Broad Institute Genome Sequencing Center for Infectious Disease"/>
            <person name="Wu L."/>
            <person name="Ma J."/>
        </authorList>
    </citation>
    <scope>NUCLEOTIDE SEQUENCE [LARGE SCALE GENOMIC DNA]</scope>
    <source>
        <strain evidence="3">JCM 12125</strain>
    </source>
</reference>
<keyword evidence="1" id="KW-0472">Membrane</keyword>
<dbReference type="EMBL" id="JBHSLF010000001">
    <property type="protein sequence ID" value="MFC5342382.1"/>
    <property type="molecule type" value="Genomic_DNA"/>
</dbReference>
<organism evidence="2 3">
    <name type="scientific">Brevundimonas staleyi</name>
    <dbReference type="NCBI Taxonomy" id="74326"/>
    <lineage>
        <taxon>Bacteria</taxon>
        <taxon>Pseudomonadati</taxon>
        <taxon>Pseudomonadota</taxon>
        <taxon>Alphaproteobacteria</taxon>
        <taxon>Caulobacterales</taxon>
        <taxon>Caulobacteraceae</taxon>
        <taxon>Brevundimonas</taxon>
    </lineage>
</organism>
<evidence type="ECO:0008006" key="4">
    <source>
        <dbReference type="Google" id="ProtNLM"/>
    </source>
</evidence>
<gene>
    <name evidence="2" type="ORF">ACFPIE_00530</name>
</gene>
<dbReference type="Proteomes" id="UP001596152">
    <property type="component" value="Unassembled WGS sequence"/>
</dbReference>
<protein>
    <recommendedName>
        <fullName evidence="4">XapX domain-containing protein</fullName>
    </recommendedName>
</protein>
<keyword evidence="1" id="KW-0812">Transmembrane</keyword>
<accession>A0ABW0FM19</accession>